<evidence type="ECO:0000256" key="2">
    <source>
        <dbReference type="SAM" id="Phobius"/>
    </source>
</evidence>
<dbReference type="SUPFAM" id="SSF54523">
    <property type="entry name" value="Pili subunits"/>
    <property type="match status" value="1"/>
</dbReference>
<evidence type="ECO:0000313" key="3">
    <source>
        <dbReference type="EMBL" id="MCQ8103308.1"/>
    </source>
</evidence>
<comment type="caution">
    <text evidence="3">The sequence shown here is derived from an EMBL/GenBank/DDBJ whole genome shotgun (WGS) entry which is preliminary data.</text>
</comment>
<dbReference type="Proteomes" id="UP001524499">
    <property type="component" value="Unassembled WGS sequence"/>
</dbReference>
<name>A0ABT1TDF1_9GAMM</name>
<accession>A0ABT1TDF1</accession>
<dbReference type="Pfam" id="PF07963">
    <property type="entry name" value="N_methyl"/>
    <property type="match status" value="1"/>
</dbReference>
<dbReference type="Gene3D" id="3.30.700.10">
    <property type="entry name" value="Glycoprotein, Type 4 Pilin"/>
    <property type="match status" value="1"/>
</dbReference>
<reference evidence="3 4" key="1">
    <citation type="submission" date="2022-07" db="EMBL/GenBank/DDBJ databases">
        <title>Methylomonas rivi sp. nov., Methylomonas rosea sp. nov., Methylomonas aureus sp. nov. and Methylomonas subterranea sp. nov., four novel methanotrophs isolated from a freshwater creek and the deep terrestrial subsurface.</title>
        <authorList>
            <person name="Abin C."/>
            <person name="Sankaranarayanan K."/>
            <person name="Garner C."/>
            <person name="Sindelar R."/>
            <person name="Kotary K."/>
            <person name="Garner R."/>
            <person name="Barclay S."/>
            <person name="Lawson P."/>
            <person name="Krumholz L."/>
        </authorList>
    </citation>
    <scope>NUCLEOTIDE SEQUENCE [LARGE SCALE GENOMIC DNA]</scope>
    <source>
        <strain evidence="3 4">SURF-2</strain>
    </source>
</reference>
<keyword evidence="2" id="KW-1133">Transmembrane helix</keyword>
<keyword evidence="1" id="KW-0488">Methylation</keyword>
<dbReference type="InterPro" id="IPR000983">
    <property type="entry name" value="Bac_GSPG_pilin"/>
</dbReference>
<dbReference type="InterPro" id="IPR045584">
    <property type="entry name" value="Pilin-like"/>
</dbReference>
<feature type="transmembrane region" description="Helical" evidence="2">
    <location>
        <begin position="21"/>
        <end position="44"/>
    </location>
</feature>
<keyword evidence="2" id="KW-0812">Transmembrane</keyword>
<dbReference type="EMBL" id="JANIBJ010000005">
    <property type="protein sequence ID" value="MCQ8103308.1"/>
    <property type="molecule type" value="Genomic_DNA"/>
</dbReference>
<dbReference type="NCBIfam" id="TIGR02532">
    <property type="entry name" value="IV_pilin_GFxxxE"/>
    <property type="match status" value="1"/>
</dbReference>
<sequence>MMTATHIGRVRSAYPTSQAGFTLMELLLVIALLGILAGVATMAYEGVQDEGRDDVTRFEMAQIREALLQFRRDTGEFPCRVYRNGVYAPDSAGISRLNFVGLPAIPSLADYRSWCRNGFAGQQDDALSLLLKFPYDDTDTAFMGLLWNPDTKRGWNGPYVKDTGLADGWGRRFVLLYPELDFRPAYRCKVGAGGDLDVTTSEYECLTADDPNWDDATFTEAADTARLVSFGPNGVYDSQNAANACAAAGDDLVLCLLR</sequence>
<dbReference type="PRINTS" id="PR00813">
    <property type="entry name" value="BCTERIALGSPG"/>
</dbReference>
<keyword evidence="4" id="KW-1185">Reference proteome</keyword>
<protein>
    <submittedName>
        <fullName evidence="3">Type II secretion system protein GspG</fullName>
    </submittedName>
</protein>
<keyword evidence="2" id="KW-0472">Membrane</keyword>
<gene>
    <name evidence="3" type="ORF">NP590_04245</name>
</gene>
<dbReference type="RefSeq" id="WP_256600995.1">
    <property type="nucleotide sequence ID" value="NZ_JANIBJ010000005.1"/>
</dbReference>
<proteinExistence type="predicted"/>
<dbReference type="InterPro" id="IPR012902">
    <property type="entry name" value="N_methyl_site"/>
</dbReference>
<evidence type="ECO:0000313" key="4">
    <source>
        <dbReference type="Proteomes" id="UP001524499"/>
    </source>
</evidence>
<evidence type="ECO:0000256" key="1">
    <source>
        <dbReference type="ARBA" id="ARBA00022481"/>
    </source>
</evidence>
<organism evidence="3 4">
    <name type="scientific">Methylomonas subterranea</name>
    <dbReference type="NCBI Taxonomy" id="2952225"/>
    <lineage>
        <taxon>Bacteria</taxon>
        <taxon>Pseudomonadati</taxon>
        <taxon>Pseudomonadota</taxon>
        <taxon>Gammaproteobacteria</taxon>
        <taxon>Methylococcales</taxon>
        <taxon>Methylococcaceae</taxon>
        <taxon>Methylomonas</taxon>
    </lineage>
</organism>